<evidence type="ECO:0000256" key="2">
    <source>
        <dbReference type="ARBA" id="ARBA00023125"/>
    </source>
</evidence>
<proteinExistence type="predicted"/>
<dbReference type="OrthoDB" id="9791752at2"/>
<dbReference type="GO" id="GO:0003677">
    <property type="term" value="F:DNA binding"/>
    <property type="evidence" value="ECO:0007669"/>
    <property type="project" value="UniProtKB-KW"/>
</dbReference>
<dbReference type="SUPFAM" id="SSF55781">
    <property type="entry name" value="GAF domain-like"/>
    <property type="match status" value="1"/>
</dbReference>
<dbReference type="InterPro" id="IPR050707">
    <property type="entry name" value="HTH_MetabolicPath_Reg"/>
</dbReference>
<sequence>MSDKNSTVLKAAELLQLFLSHPSLSLPQAVKLSGQPKTSVHRMLSSLEETGFVRRTADGAYELGFVFLQFGHAVAERLDIRKIALPVMQRLREEIGEAVNLIVRDGHEAIYVEKVDTTEPVRVFTAIGRRAPLYGGACPRILLSYMPDAEIEAYFKDVKMERIANNTITDLEQLRRVIEDTRKNGYTISHSELYNYTSAVGAPIYNHSGKVVAGLSIVGPENRYGDDNLPFYIQKTVAAAQEISDKLGWHQAGKGEGS</sequence>
<feature type="domain" description="IclR-ED" evidence="5">
    <location>
        <begin position="66"/>
        <end position="249"/>
    </location>
</feature>
<dbReference type="EMBL" id="RHHR01000050">
    <property type="protein sequence ID" value="RNB67698.1"/>
    <property type="molecule type" value="Genomic_DNA"/>
</dbReference>
<keyword evidence="7" id="KW-1185">Reference proteome</keyword>
<dbReference type="InterPro" id="IPR036388">
    <property type="entry name" value="WH-like_DNA-bd_sf"/>
</dbReference>
<dbReference type="InterPro" id="IPR005471">
    <property type="entry name" value="Tscrpt_reg_IclR_N"/>
</dbReference>
<dbReference type="Pfam" id="PF01614">
    <property type="entry name" value="IclR_C"/>
    <property type="match status" value="1"/>
</dbReference>
<evidence type="ECO:0000256" key="3">
    <source>
        <dbReference type="ARBA" id="ARBA00023163"/>
    </source>
</evidence>
<protein>
    <submittedName>
        <fullName evidence="6">IclR family transcriptional regulator</fullName>
    </submittedName>
</protein>
<dbReference type="GO" id="GO:0045892">
    <property type="term" value="P:negative regulation of DNA-templated transcription"/>
    <property type="evidence" value="ECO:0007669"/>
    <property type="project" value="TreeGrafter"/>
</dbReference>
<dbReference type="Proteomes" id="UP000282028">
    <property type="component" value="Unassembled WGS sequence"/>
</dbReference>
<evidence type="ECO:0000256" key="1">
    <source>
        <dbReference type="ARBA" id="ARBA00023015"/>
    </source>
</evidence>
<dbReference type="InterPro" id="IPR036390">
    <property type="entry name" value="WH_DNA-bd_sf"/>
</dbReference>
<dbReference type="InterPro" id="IPR029016">
    <property type="entry name" value="GAF-like_dom_sf"/>
</dbReference>
<dbReference type="PROSITE" id="PS51078">
    <property type="entry name" value="ICLR_ED"/>
    <property type="match status" value="1"/>
</dbReference>
<dbReference type="SUPFAM" id="SSF46785">
    <property type="entry name" value="Winged helix' DNA-binding domain"/>
    <property type="match status" value="1"/>
</dbReference>
<dbReference type="Pfam" id="PF09339">
    <property type="entry name" value="HTH_IclR"/>
    <property type="match status" value="1"/>
</dbReference>
<dbReference type="PROSITE" id="PS51077">
    <property type="entry name" value="HTH_ICLR"/>
    <property type="match status" value="1"/>
</dbReference>
<dbReference type="SMART" id="SM00346">
    <property type="entry name" value="HTH_ICLR"/>
    <property type="match status" value="1"/>
</dbReference>
<name>A0A3M8BW94_9BACL</name>
<gene>
    <name evidence="6" type="ORF">EDM52_21940</name>
</gene>
<dbReference type="Gene3D" id="1.10.10.10">
    <property type="entry name" value="Winged helix-like DNA-binding domain superfamily/Winged helix DNA-binding domain"/>
    <property type="match status" value="1"/>
</dbReference>
<dbReference type="GO" id="GO:0003700">
    <property type="term" value="F:DNA-binding transcription factor activity"/>
    <property type="evidence" value="ECO:0007669"/>
    <property type="project" value="TreeGrafter"/>
</dbReference>
<dbReference type="AlphaFoldDB" id="A0A3M8BW94"/>
<dbReference type="PANTHER" id="PTHR30136">
    <property type="entry name" value="HELIX-TURN-HELIX TRANSCRIPTIONAL REGULATOR, ICLR FAMILY"/>
    <property type="match status" value="1"/>
</dbReference>
<evidence type="ECO:0000259" key="5">
    <source>
        <dbReference type="PROSITE" id="PS51078"/>
    </source>
</evidence>
<evidence type="ECO:0000313" key="7">
    <source>
        <dbReference type="Proteomes" id="UP000282028"/>
    </source>
</evidence>
<dbReference type="RefSeq" id="WP_122911065.1">
    <property type="nucleotide sequence ID" value="NZ_CBCSBE010000017.1"/>
</dbReference>
<organism evidence="6 7">
    <name type="scientific">Brevibacillus invocatus</name>
    <dbReference type="NCBI Taxonomy" id="173959"/>
    <lineage>
        <taxon>Bacteria</taxon>
        <taxon>Bacillati</taxon>
        <taxon>Bacillota</taxon>
        <taxon>Bacilli</taxon>
        <taxon>Bacillales</taxon>
        <taxon>Paenibacillaceae</taxon>
        <taxon>Brevibacillus</taxon>
    </lineage>
</organism>
<feature type="domain" description="HTH iclR-type" evidence="4">
    <location>
        <begin position="5"/>
        <end position="65"/>
    </location>
</feature>
<comment type="caution">
    <text evidence="6">The sequence shown here is derived from an EMBL/GenBank/DDBJ whole genome shotgun (WGS) entry which is preliminary data.</text>
</comment>
<keyword evidence="3" id="KW-0804">Transcription</keyword>
<keyword evidence="1" id="KW-0805">Transcription regulation</keyword>
<accession>A0A3M8BW94</accession>
<dbReference type="PANTHER" id="PTHR30136:SF24">
    <property type="entry name" value="HTH-TYPE TRANSCRIPTIONAL REPRESSOR ALLR"/>
    <property type="match status" value="1"/>
</dbReference>
<dbReference type="InterPro" id="IPR014757">
    <property type="entry name" value="Tscrpt_reg_IclR_C"/>
</dbReference>
<evidence type="ECO:0000259" key="4">
    <source>
        <dbReference type="PROSITE" id="PS51077"/>
    </source>
</evidence>
<evidence type="ECO:0000313" key="6">
    <source>
        <dbReference type="EMBL" id="RNB67698.1"/>
    </source>
</evidence>
<keyword evidence="2" id="KW-0238">DNA-binding</keyword>
<dbReference type="Gene3D" id="3.30.450.40">
    <property type="match status" value="1"/>
</dbReference>
<reference evidence="6 7" key="1">
    <citation type="submission" date="2018-10" db="EMBL/GenBank/DDBJ databases">
        <title>Phylogenomics of Brevibacillus.</title>
        <authorList>
            <person name="Dunlap C."/>
        </authorList>
    </citation>
    <scope>NUCLEOTIDE SEQUENCE [LARGE SCALE GENOMIC DNA]</scope>
    <source>
        <strain evidence="6 7">JCM 12215</strain>
    </source>
</reference>